<evidence type="ECO:0000259" key="2">
    <source>
        <dbReference type="Pfam" id="PF04892"/>
    </source>
</evidence>
<keyword evidence="1" id="KW-0472">Membrane</keyword>
<name>A0ABS6WUT4_9BACT</name>
<feature type="transmembrane region" description="Helical" evidence="1">
    <location>
        <begin position="115"/>
        <end position="132"/>
    </location>
</feature>
<dbReference type="RefSeq" id="WP_219156559.1">
    <property type="nucleotide sequence ID" value="NZ_JAHWGL010000004.1"/>
</dbReference>
<dbReference type="PANTHER" id="PTHR28008:SF1">
    <property type="entry name" value="DOMAIN PROTEIN, PUTATIVE (AFU_ORTHOLOGUE AFUA_3G10980)-RELATED"/>
    <property type="match status" value="1"/>
</dbReference>
<gene>
    <name evidence="3" type="ORF">KYK14_02145</name>
</gene>
<keyword evidence="1" id="KW-0812">Transmembrane</keyword>
<accession>A0ABS6WUT4</accession>
<dbReference type="EMBL" id="JAHWGL010000004">
    <property type="protein sequence ID" value="MBW3127338.1"/>
    <property type="molecule type" value="Genomic_DNA"/>
</dbReference>
<dbReference type="InterPro" id="IPR006976">
    <property type="entry name" value="VanZ-like"/>
</dbReference>
<evidence type="ECO:0000313" key="4">
    <source>
        <dbReference type="Proteomes" id="UP000826188"/>
    </source>
</evidence>
<evidence type="ECO:0000313" key="3">
    <source>
        <dbReference type="EMBL" id="MBW3127338.1"/>
    </source>
</evidence>
<dbReference type="Proteomes" id="UP000826188">
    <property type="component" value="Unassembled WGS sequence"/>
</dbReference>
<dbReference type="Pfam" id="PF04892">
    <property type="entry name" value="VanZ"/>
    <property type="match status" value="1"/>
</dbReference>
<reference evidence="3 4" key="1">
    <citation type="submission" date="2021-07" db="EMBL/GenBank/DDBJ databases">
        <title>Hymenobacter profundi sp. nov., isolated from deep-sea water.</title>
        <authorList>
            <person name="Kim M.K."/>
        </authorList>
    </citation>
    <scope>NUCLEOTIDE SEQUENCE [LARGE SCALE GENOMIC DNA]</scope>
    <source>
        <strain evidence="3 4">M2</strain>
    </source>
</reference>
<keyword evidence="1" id="KW-1133">Transmembrane helix</keyword>
<organism evidence="3 4">
    <name type="scientific">Hymenobacter profundi</name>
    <dbReference type="NCBI Taxonomy" id="1982110"/>
    <lineage>
        <taxon>Bacteria</taxon>
        <taxon>Pseudomonadati</taxon>
        <taxon>Bacteroidota</taxon>
        <taxon>Cytophagia</taxon>
        <taxon>Cytophagales</taxon>
        <taxon>Hymenobacteraceae</taxon>
        <taxon>Hymenobacter</taxon>
    </lineage>
</organism>
<protein>
    <submittedName>
        <fullName evidence="3">VanZ family protein</fullName>
    </submittedName>
</protein>
<feature type="transmembrane region" description="Helical" evidence="1">
    <location>
        <begin position="82"/>
        <end position="103"/>
    </location>
</feature>
<proteinExistence type="predicted"/>
<keyword evidence="4" id="KW-1185">Reference proteome</keyword>
<sequence length="138" mass="14938">MTASTSITPPASPRAFAGVPATWAALVLVLTLTPAQEMPDTPHWDLLSFDTAAHAGVFAVLSFTSYISARRQRRFPTLRRQALLWVGVGCTLFGGLIEVLQATMGLGRQGEWSDLISDTLGTVAGLGAAWLLRRWWQA</sequence>
<dbReference type="NCBIfam" id="NF037970">
    <property type="entry name" value="vanZ_1"/>
    <property type="match status" value="1"/>
</dbReference>
<comment type="caution">
    <text evidence="3">The sequence shown here is derived from an EMBL/GenBank/DDBJ whole genome shotgun (WGS) entry which is preliminary data.</text>
</comment>
<feature type="domain" description="VanZ-like" evidence="2">
    <location>
        <begin position="32"/>
        <end position="132"/>
    </location>
</feature>
<feature type="transmembrane region" description="Helical" evidence="1">
    <location>
        <begin position="51"/>
        <end position="70"/>
    </location>
</feature>
<dbReference type="PANTHER" id="PTHR28008">
    <property type="entry name" value="DOMAIN PROTEIN, PUTATIVE (AFU_ORTHOLOGUE AFUA_3G10980)-RELATED"/>
    <property type="match status" value="1"/>
</dbReference>
<evidence type="ECO:0000256" key="1">
    <source>
        <dbReference type="SAM" id="Phobius"/>
    </source>
</evidence>